<dbReference type="EMBL" id="AWUE01008850">
    <property type="protein sequence ID" value="OMP12575.1"/>
    <property type="molecule type" value="Genomic_DNA"/>
</dbReference>
<name>A0A1R3KZP5_9ROSI</name>
<evidence type="ECO:0000313" key="1">
    <source>
        <dbReference type="EMBL" id="OMP12575.1"/>
    </source>
</evidence>
<accession>A0A1R3KZP5</accession>
<dbReference type="Proteomes" id="UP000187203">
    <property type="component" value="Unassembled WGS sequence"/>
</dbReference>
<organism evidence="1 2">
    <name type="scientific">Corchorus olitorius</name>
    <dbReference type="NCBI Taxonomy" id="93759"/>
    <lineage>
        <taxon>Eukaryota</taxon>
        <taxon>Viridiplantae</taxon>
        <taxon>Streptophyta</taxon>
        <taxon>Embryophyta</taxon>
        <taxon>Tracheophyta</taxon>
        <taxon>Spermatophyta</taxon>
        <taxon>Magnoliopsida</taxon>
        <taxon>eudicotyledons</taxon>
        <taxon>Gunneridae</taxon>
        <taxon>Pentapetalae</taxon>
        <taxon>rosids</taxon>
        <taxon>malvids</taxon>
        <taxon>Malvales</taxon>
        <taxon>Malvaceae</taxon>
        <taxon>Grewioideae</taxon>
        <taxon>Apeibeae</taxon>
        <taxon>Corchorus</taxon>
    </lineage>
</organism>
<protein>
    <submittedName>
        <fullName evidence="1">Uncharacterized protein</fullName>
    </submittedName>
</protein>
<evidence type="ECO:0000313" key="2">
    <source>
        <dbReference type="Proteomes" id="UP000187203"/>
    </source>
</evidence>
<proteinExistence type="predicted"/>
<reference evidence="2" key="1">
    <citation type="submission" date="2013-09" db="EMBL/GenBank/DDBJ databases">
        <title>Corchorus olitorius genome sequencing.</title>
        <authorList>
            <person name="Alam M."/>
            <person name="Haque M.S."/>
            <person name="Islam M.S."/>
            <person name="Emdad E.M."/>
            <person name="Islam M.M."/>
            <person name="Ahmed B."/>
            <person name="Halim A."/>
            <person name="Hossen Q.M.M."/>
            <person name="Hossain M.Z."/>
            <person name="Ahmed R."/>
            <person name="Khan M.M."/>
            <person name="Islam R."/>
            <person name="Rashid M.M."/>
            <person name="Khan S.A."/>
            <person name="Rahman M.S."/>
            <person name="Alam M."/>
            <person name="Yahiya A.S."/>
            <person name="Khan M.S."/>
            <person name="Azam M.S."/>
            <person name="Haque T."/>
            <person name="Lashkar M.Z.H."/>
            <person name="Akhand A.I."/>
            <person name="Morshed G."/>
            <person name="Roy S."/>
            <person name="Uddin K.S."/>
            <person name="Rabeya T."/>
            <person name="Hossain A.S."/>
            <person name="Chowdhury A."/>
            <person name="Snigdha A.R."/>
            <person name="Mortoza M.S."/>
            <person name="Matin S.A."/>
            <person name="Hoque S.M.E."/>
            <person name="Islam M.K."/>
            <person name="Roy D.K."/>
            <person name="Haider R."/>
            <person name="Moosa M.M."/>
            <person name="Elias S.M."/>
            <person name="Hasan A.M."/>
            <person name="Jahan S."/>
            <person name="Shafiuddin M."/>
            <person name="Mahmood N."/>
            <person name="Shommy N.S."/>
        </authorList>
    </citation>
    <scope>NUCLEOTIDE SEQUENCE [LARGE SCALE GENOMIC DNA]</scope>
    <source>
        <strain evidence="2">cv. O-4</strain>
    </source>
</reference>
<dbReference type="AlphaFoldDB" id="A0A1R3KZP5"/>
<dbReference type="OrthoDB" id="10264306at2759"/>
<keyword evidence="2" id="KW-1185">Reference proteome</keyword>
<dbReference type="STRING" id="93759.A0A1R3KZP5"/>
<comment type="caution">
    <text evidence="1">The sequence shown here is derived from an EMBL/GenBank/DDBJ whole genome shotgun (WGS) entry which is preliminary data.</text>
</comment>
<gene>
    <name evidence="1" type="ORF">COLO4_03008</name>
</gene>
<sequence>MYPKYQSSEKVDQLRSDEYAHLSPKSRVRGAKYSYQWMALAQQNNWHVLLDAGSLGPKGFPWPV</sequence>